<name>A0A5J5CB86_9PERO</name>
<feature type="non-terminal residue" evidence="1">
    <location>
        <position position="197"/>
    </location>
</feature>
<proteinExistence type="predicted"/>
<organism evidence="1 2">
    <name type="scientific">Etheostoma spectabile</name>
    <name type="common">orangethroat darter</name>
    <dbReference type="NCBI Taxonomy" id="54343"/>
    <lineage>
        <taxon>Eukaryota</taxon>
        <taxon>Metazoa</taxon>
        <taxon>Chordata</taxon>
        <taxon>Craniata</taxon>
        <taxon>Vertebrata</taxon>
        <taxon>Euteleostomi</taxon>
        <taxon>Actinopterygii</taxon>
        <taxon>Neopterygii</taxon>
        <taxon>Teleostei</taxon>
        <taxon>Neoteleostei</taxon>
        <taxon>Acanthomorphata</taxon>
        <taxon>Eupercaria</taxon>
        <taxon>Perciformes</taxon>
        <taxon>Percoidei</taxon>
        <taxon>Percidae</taxon>
        <taxon>Etheostomatinae</taxon>
        <taxon>Etheostoma</taxon>
    </lineage>
</organism>
<protein>
    <submittedName>
        <fullName evidence="1">Uncharacterized protein</fullName>
    </submittedName>
</protein>
<dbReference type="EMBL" id="VOFY01002098">
    <property type="protein sequence ID" value="KAA8577719.1"/>
    <property type="molecule type" value="Genomic_DNA"/>
</dbReference>
<evidence type="ECO:0000313" key="2">
    <source>
        <dbReference type="Proteomes" id="UP000327493"/>
    </source>
</evidence>
<reference evidence="1 2" key="1">
    <citation type="submission" date="2019-08" db="EMBL/GenBank/DDBJ databases">
        <title>A chromosome-level genome assembly, high-density linkage maps, and genome scans reveal the genomic architecture of hybrid incompatibilities underlying speciation via character displacement in darters (Percidae: Etheostominae).</title>
        <authorList>
            <person name="Moran R.L."/>
            <person name="Catchen J.M."/>
            <person name="Fuller R.C."/>
        </authorList>
    </citation>
    <scope>NUCLEOTIDE SEQUENCE [LARGE SCALE GENOMIC DNA]</scope>
    <source>
        <strain evidence="1">EspeVRDwgs_2016</strain>
        <tissue evidence="1">Muscle</tissue>
    </source>
</reference>
<comment type="caution">
    <text evidence="1">The sequence shown here is derived from an EMBL/GenBank/DDBJ whole genome shotgun (WGS) entry which is preliminary data.</text>
</comment>
<sequence>MRKFSLLEPIHILFDFVGQDDIASEIFVVQEATSPRSIESTSSGKFCRINKMMELMPYAIHLMVSHRCVRPPPSQVSLCPFSSHCCVRPPPSQVSLCPLSSHCCVRPPPSQVSCETSSQPLLTLFSQPQEILTLHDEPSLPPSSAQESIIILDEQDETVKETKTVQDANSAIAEAADSLSIIGALRHVSSLQEKLTL</sequence>
<gene>
    <name evidence="1" type="ORF">FQN60_009241</name>
</gene>
<accession>A0A5J5CB86</accession>
<keyword evidence="2" id="KW-1185">Reference proteome</keyword>
<dbReference type="AlphaFoldDB" id="A0A5J5CB86"/>
<dbReference type="Proteomes" id="UP000327493">
    <property type="component" value="Unassembled WGS sequence"/>
</dbReference>
<evidence type="ECO:0000313" key="1">
    <source>
        <dbReference type="EMBL" id="KAA8577719.1"/>
    </source>
</evidence>